<dbReference type="RefSeq" id="WP_133821073.1">
    <property type="nucleotide sequence ID" value="NZ_SNZH01000017.1"/>
</dbReference>
<evidence type="ECO:0008006" key="5">
    <source>
        <dbReference type="Google" id="ProtNLM"/>
    </source>
</evidence>
<accession>A0A4V3DLE8</accession>
<organism evidence="3 4">
    <name type="scientific">Tahibacter aquaticus</name>
    <dbReference type="NCBI Taxonomy" id="520092"/>
    <lineage>
        <taxon>Bacteria</taxon>
        <taxon>Pseudomonadati</taxon>
        <taxon>Pseudomonadota</taxon>
        <taxon>Gammaproteobacteria</taxon>
        <taxon>Lysobacterales</taxon>
        <taxon>Rhodanobacteraceae</taxon>
        <taxon>Tahibacter</taxon>
    </lineage>
</organism>
<evidence type="ECO:0000256" key="1">
    <source>
        <dbReference type="SAM" id="Phobius"/>
    </source>
</evidence>
<reference evidence="3 4" key="1">
    <citation type="submission" date="2019-03" db="EMBL/GenBank/DDBJ databases">
        <title>Genomic Encyclopedia of Type Strains, Phase IV (KMG-IV): sequencing the most valuable type-strain genomes for metagenomic binning, comparative biology and taxonomic classification.</title>
        <authorList>
            <person name="Goeker M."/>
        </authorList>
    </citation>
    <scope>NUCLEOTIDE SEQUENCE [LARGE SCALE GENOMIC DNA]</scope>
    <source>
        <strain evidence="3 4">DSM 21667</strain>
    </source>
</reference>
<feature type="signal peptide" evidence="2">
    <location>
        <begin position="1"/>
        <end position="23"/>
    </location>
</feature>
<keyword evidence="2" id="KW-0732">Signal</keyword>
<name>A0A4V3DLE8_9GAMM</name>
<proteinExistence type="predicted"/>
<comment type="caution">
    <text evidence="3">The sequence shown here is derived from an EMBL/GenBank/DDBJ whole genome shotgun (WGS) entry which is preliminary data.</text>
</comment>
<feature type="chain" id="PRO_5020188540" description="Secreted protein (IPTL-CTERM system target)" evidence="2">
    <location>
        <begin position="24"/>
        <end position="159"/>
    </location>
</feature>
<dbReference type="AlphaFoldDB" id="A0A4V3DLE8"/>
<dbReference type="EMBL" id="SNZH01000017">
    <property type="protein sequence ID" value="TDR39221.1"/>
    <property type="molecule type" value="Genomic_DNA"/>
</dbReference>
<keyword evidence="1" id="KW-0472">Membrane</keyword>
<sequence>MKPLLARLLMTLCAFLFLGDAQAYWTVQSWNYAPEIAPRLTLVGMSPSSCIPEQASVSLAGNVITVHLSPEPTVCFSAFRPWDLSVDMRGIPSGHYRVDVTEGSATHTLVTTFEVDIVFMVGAPETVPAASPAMLAFLAVLLCLGAAWMRRRRGAWRAA</sequence>
<keyword evidence="1" id="KW-1133">Transmembrane helix</keyword>
<evidence type="ECO:0000313" key="3">
    <source>
        <dbReference type="EMBL" id="TDR39221.1"/>
    </source>
</evidence>
<evidence type="ECO:0000256" key="2">
    <source>
        <dbReference type="SAM" id="SignalP"/>
    </source>
</evidence>
<keyword evidence="1" id="KW-0812">Transmembrane</keyword>
<protein>
    <recommendedName>
        <fullName evidence="5">Secreted protein (IPTL-CTERM system target)</fullName>
    </recommendedName>
</protein>
<gene>
    <name evidence="3" type="ORF">DFR29_117131</name>
</gene>
<feature type="transmembrane region" description="Helical" evidence="1">
    <location>
        <begin position="129"/>
        <end position="149"/>
    </location>
</feature>
<evidence type="ECO:0000313" key="4">
    <source>
        <dbReference type="Proteomes" id="UP000295293"/>
    </source>
</evidence>
<dbReference type="Proteomes" id="UP000295293">
    <property type="component" value="Unassembled WGS sequence"/>
</dbReference>
<keyword evidence="4" id="KW-1185">Reference proteome</keyword>